<comment type="caution">
    <text evidence="1">The sequence shown here is derived from an EMBL/GenBank/DDBJ whole genome shotgun (WGS) entry which is preliminary data.</text>
</comment>
<protein>
    <submittedName>
        <fullName evidence="1">Disease resistance protein</fullName>
    </submittedName>
</protein>
<reference evidence="1 2" key="1">
    <citation type="journal article" date="2023" name="Science">
        <title>Complex scaffold remodeling in plant triterpene biosynthesis.</title>
        <authorList>
            <person name="De La Pena R."/>
            <person name="Hodgson H."/>
            <person name="Liu J.C."/>
            <person name="Stephenson M.J."/>
            <person name="Martin A.C."/>
            <person name="Owen C."/>
            <person name="Harkess A."/>
            <person name="Leebens-Mack J."/>
            <person name="Jimenez L.E."/>
            <person name="Osbourn A."/>
            <person name="Sattely E.S."/>
        </authorList>
    </citation>
    <scope>NUCLEOTIDE SEQUENCE [LARGE SCALE GENOMIC DNA]</scope>
    <source>
        <strain evidence="2">cv. JPN11</strain>
        <tissue evidence="1">Leaf</tissue>
    </source>
</reference>
<organism evidence="1 2">
    <name type="scientific">Melia azedarach</name>
    <name type="common">Chinaberry tree</name>
    <dbReference type="NCBI Taxonomy" id="155640"/>
    <lineage>
        <taxon>Eukaryota</taxon>
        <taxon>Viridiplantae</taxon>
        <taxon>Streptophyta</taxon>
        <taxon>Embryophyta</taxon>
        <taxon>Tracheophyta</taxon>
        <taxon>Spermatophyta</taxon>
        <taxon>Magnoliopsida</taxon>
        <taxon>eudicotyledons</taxon>
        <taxon>Gunneridae</taxon>
        <taxon>Pentapetalae</taxon>
        <taxon>rosids</taxon>
        <taxon>malvids</taxon>
        <taxon>Sapindales</taxon>
        <taxon>Meliaceae</taxon>
        <taxon>Melia</taxon>
    </lineage>
</organism>
<proteinExistence type="predicted"/>
<name>A0ACC1X7A9_MELAZ</name>
<sequence length="1459" mass="166065">MAAEVGMSVVSGVASLFDHIRRQISYVFKYQSYIDDLNNKANDLRYKREMVEQLVKDAERQGDKIYEDVQKWLSSVNKFHEGVSILEDECEAKNRCFKGLCPNLLKRSNLGKKTEKAANQGDVLLGKGDFVSLSYRPPPQRIQSIYVRDYESFNSRKPVFQDIMEALKDSDINMIGVYGMGGVGKTTLIQRVAGKVREEKLFDKVVMVEVTQSPDFTVIQDRIAYGLGLQFDQHKTAYERAHQIHHMLNKGERVLLILENIWSRLDLEAVGIPSGGDDTRRCKMLLTSRSRHVLCNDMNTQKNFVINLLPDEEAMSLFLNIVSDHPTEAHDFQPLAVEIVRNCGGLPIAIKTIAYALKNKSLFVWQDFLHRFRKTNNSRQIRGMDENVYSSIKLSYNFLESEEAKSLFLLCGLTNDGSRIFIDDLMRYGMGLFSDFYTFEAMRNRVHALIDYLKASCLLLDGDNENHVIMPNIIHDVAVSLAADQLMFNIQDVADLKEELENKIPKDATAISVSFGDICELPERLEFSKLKLFMLSAEKPSLLIPDLFFEGMIELDVLDLTGFHFPSLPSSLGCLLNLRTLALQSCLLGDVAIFGELRKLEILSFRHSDIKQLPVEIGQLTRLKLLDLSNCYELEVIRPNVISHLSRLEELYMGNSFSKWDVEGQSNASLVELKQLSRLTTLDICIPDAQDIPRDLFFMKLERYRICIGDVWSCSSKYETSRTLKLDLNKSNISLKYGVKNLLKRAEDLYLDKLTGFKNVVPEFDDEGLPRLKHLRVQNGPVIQYIVNSQGRPTFSLLESLFLCDLTKLEKICHGLTEDDRSFSKLRIINVKRCQSLKHLFSFSMAKNLLQLEEIKVTDCKSLEMIAGKESSENNVLQEDESISRILDFTQLHSLTLRHLPQLASSGFNLKTPAATSSSKEIIAEDDSEDFKTLFNNKVTFPSLEKLILSSMNIEKIWLHQFPSMSSSSQNLTILKVEHCNRLKFLFSSSMVNSLVRLQTLVIRGCELMEGVVDTRLGREELMTTIVFPELLCLELVNLPKLTRFATGNSIEFSSLTILRISSCPDLERFISSSTCADKLSLEENIHTADMQPFFDSKVGIPCLEIMRFDKMIKLRKIWGNQQLALCSFCKLKDLDIAGCHKLLNIIPTDMWSTIMQLENLSVIGCDSIEEIIEASSNSKEENHGIVLPRLISLKLHGLPRLKTFCTGAHISEWPVLKTLEVFGCHKVEIFAASEVVSLQGPHQEISQQPLFLVDQFAFPCLEELQLFELPEMLHLWKENSHHGKPFRNLETLKVSECSKLRKLVPPSVLFQNLMTLEVSRCDRMINLVTLPTAKSLVKLVRMGVIDCKMIEEIIQHFGEEVDDSIAFSKLEYLGLDCLPSLASFCVGNYTLEFPSLEHATVRQCPMMKIFSPGVLYTPNLKKLQLTEENDDEGYWEGDLNTTIQQLFKKMDVKSSHED</sequence>
<evidence type="ECO:0000313" key="1">
    <source>
        <dbReference type="EMBL" id="KAJ4706538.1"/>
    </source>
</evidence>
<keyword evidence="2" id="KW-1185">Reference proteome</keyword>
<gene>
    <name evidence="1" type="ORF">OWV82_020174</name>
</gene>
<accession>A0ACC1X7A9</accession>
<dbReference type="Proteomes" id="UP001164539">
    <property type="component" value="Chromosome 11"/>
</dbReference>
<dbReference type="EMBL" id="CM051404">
    <property type="protein sequence ID" value="KAJ4706538.1"/>
    <property type="molecule type" value="Genomic_DNA"/>
</dbReference>
<evidence type="ECO:0000313" key="2">
    <source>
        <dbReference type="Proteomes" id="UP001164539"/>
    </source>
</evidence>